<evidence type="ECO:0000256" key="7">
    <source>
        <dbReference type="ARBA" id="ARBA00022768"/>
    </source>
</evidence>
<evidence type="ECO:0000256" key="4">
    <source>
        <dbReference type="ARBA" id="ARBA00022603"/>
    </source>
</evidence>
<comment type="subunit">
    <text evidence="12">Interacts with poly(A) polymerase catalytic subunit OPG063. Interacts with OPG109 and OPG123; these interactions might help linking transcription to capping and polyadenylation.</text>
</comment>
<dbReference type="InterPro" id="IPR000176">
    <property type="entry name" value="mRNA_MeTrfase-like"/>
</dbReference>
<reference evidence="14" key="1">
    <citation type="journal article" date="2019" name="MBio">
        <title>Virus Genomes from Deep Sea Sediments Expand the Ocean Megavirome and Support Independent Origins of Viral Gigantism.</title>
        <authorList>
            <person name="Backstrom D."/>
            <person name="Yutin N."/>
            <person name="Jorgensen S.L."/>
            <person name="Dharamshi J."/>
            <person name="Homa F."/>
            <person name="Zaremba-Niedwiedzka K."/>
            <person name="Spang A."/>
            <person name="Wolf Y.I."/>
            <person name="Koonin E.V."/>
            <person name="Ettema T.J."/>
        </authorList>
    </citation>
    <scope>NUCLEOTIDE SEQUENCE</scope>
</reference>
<comment type="subcellular location">
    <subcellularLocation>
        <location evidence="1">Virion</location>
    </subcellularLocation>
</comment>
<dbReference type="GO" id="GO:0032259">
    <property type="term" value="P:methylation"/>
    <property type="evidence" value="ECO:0007669"/>
    <property type="project" value="UniProtKB-KW"/>
</dbReference>
<evidence type="ECO:0000256" key="12">
    <source>
        <dbReference type="ARBA" id="ARBA00046511"/>
    </source>
</evidence>
<dbReference type="InterPro" id="IPR025804">
    <property type="entry name" value="Pox/kineto_cap_MeTfrase"/>
</dbReference>
<evidence type="ECO:0000256" key="6">
    <source>
        <dbReference type="ARBA" id="ARBA00022691"/>
    </source>
</evidence>
<dbReference type="GO" id="GO:0044423">
    <property type="term" value="C:virion component"/>
    <property type="evidence" value="ECO:0007669"/>
    <property type="project" value="UniProtKB-KW"/>
</dbReference>
<keyword evidence="6" id="KW-0949">S-adenosyl-L-methionine</keyword>
<dbReference type="EMBL" id="MK500398">
    <property type="protein sequence ID" value="QBK88768.1"/>
    <property type="molecule type" value="Genomic_DNA"/>
</dbReference>
<evidence type="ECO:0000313" key="14">
    <source>
        <dbReference type="EMBL" id="QBK88768.1"/>
    </source>
</evidence>
<dbReference type="GO" id="GO:0004483">
    <property type="term" value="F:methyltransferase cap1 activity"/>
    <property type="evidence" value="ECO:0007669"/>
    <property type="project" value="UniProtKB-EC"/>
</dbReference>
<evidence type="ECO:0000256" key="5">
    <source>
        <dbReference type="ARBA" id="ARBA00022664"/>
    </source>
</evidence>
<accession>A0A481YZX2</accession>
<dbReference type="SUPFAM" id="SSF53335">
    <property type="entry name" value="S-adenosyl-L-methionine-dependent methyltransferases"/>
    <property type="match status" value="1"/>
</dbReference>
<evidence type="ECO:0000256" key="11">
    <source>
        <dbReference type="ARBA" id="ARBA00034661"/>
    </source>
</evidence>
<organism evidence="14">
    <name type="scientific">Mimivirus LCMiAC01</name>
    <dbReference type="NCBI Taxonomy" id="2506608"/>
    <lineage>
        <taxon>Viruses</taxon>
        <taxon>Varidnaviria</taxon>
        <taxon>Bamfordvirae</taxon>
        <taxon>Nucleocytoviricota</taxon>
        <taxon>Megaviricetes</taxon>
        <taxon>Imitervirales</taxon>
        <taxon>Mimiviridae</taxon>
        <taxon>Klosneuvirinae</taxon>
    </lineage>
</organism>
<keyword evidence="10" id="KW-0506">mRNA capping</keyword>
<evidence type="ECO:0000256" key="1">
    <source>
        <dbReference type="ARBA" id="ARBA00004328"/>
    </source>
</evidence>
<evidence type="ECO:0000256" key="2">
    <source>
        <dbReference type="ARBA" id="ARBA00011923"/>
    </source>
</evidence>
<name>A0A481YZX2_9VIRU</name>
<comment type="catalytic activity">
    <reaction evidence="13">
        <text>a 5'-end (N(7)-methyl 5'-triphosphoguanosine)-ribonucleoside in mRNA + S-adenosyl-L-methionine = a 5'-end (N(7)-methyl 5'-triphosphoguanosine)-(2'-O-methyl-ribonucleoside) in mRNA + S-adenosyl-L-homocysteine + H(+)</text>
        <dbReference type="Rhea" id="RHEA:67020"/>
        <dbReference type="Rhea" id="RHEA-COMP:17167"/>
        <dbReference type="Rhea" id="RHEA-COMP:17168"/>
        <dbReference type="ChEBI" id="CHEBI:15378"/>
        <dbReference type="ChEBI" id="CHEBI:57856"/>
        <dbReference type="ChEBI" id="CHEBI:59789"/>
        <dbReference type="ChEBI" id="CHEBI:156461"/>
        <dbReference type="ChEBI" id="CHEBI:167609"/>
        <dbReference type="EC" id="2.1.1.57"/>
    </reaction>
</comment>
<evidence type="ECO:0000256" key="9">
    <source>
        <dbReference type="ARBA" id="ARBA00022917"/>
    </source>
</evidence>
<dbReference type="PROSITE" id="PS51612">
    <property type="entry name" value="SAM_MT_2O_PK"/>
    <property type="match status" value="1"/>
</dbReference>
<evidence type="ECO:0000256" key="10">
    <source>
        <dbReference type="ARBA" id="ARBA00023042"/>
    </source>
</evidence>
<keyword evidence="8" id="KW-0946">Virion</keyword>
<dbReference type="InterPro" id="IPR029063">
    <property type="entry name" value="SAM-dependent_MTases_sf"/>
</dbReference>
<dbReference type="GO" id="GO:0006370">
    <property type="term" value="P:7-methylguanosine mRNA capping"/>
    <property type="evidence" value="ECO:0007669"/>
    <property type="project" value="UniProtKB-KW"/>
</dbReference>
<proteinExistence type="predicted"/>
<keyword evidence="7" id="KW-0251">Elongation factor</keyword>
<dbReference type="Gene3D" id="3.40.50.150">
    <property type="entry name" value="Vaccinia Virus protein VP39"/>
    <property type="match status" value="1"/>
</dbReference>
<evidence type="ECO:0000256" key="8">
    <source>
        <dbReference type="ARBA" id="ARBA00022844"/>
    </source>
</evidence>
<evidence type="ECO:0000256" key="3">
    <source>
        <dbReference type="ARBA" id="ARBA00015701"/>
    </source>
</evidence>
<keyword evidence="4" id="KW-0808">Transferase</keyword>
<dbReference type="CDD" id="cd20760">
    <property type="entry name" value="capping_2-OMTase_Mimiviridae"/>
    <property type="match status" value="1"/>
</dbReference>
<comment type="function">
    <text evidence="11">Displays methyltransferase, positive regulation of the poly(A) polymerase and transcription elongation activities. Involved in the modification of both mRNA ends and in intermediate and late gene positive transcription elongation. At the mRNAs 5' end, methylates the ribose 2' OH group of the first transcribed nucleotide, thereby producing a 2'-O-methylpurine cap. At the 3' end, functions as a processivity factor which stimulates the activity of the viral poly(A) polymerase OPG063 that creates mRNA's poly(A) tail. In the presence of OPG102, OPG063 does not dissociate from the RNA allowing tail elongation to around 250 adenylates.</text>
</comment>
<keyword evidence="4" id="KW-0489">Methyltransferase</keyword>
<protein>
    <recommendedName>
        <fullName evidence="3">Cap-specific mRNA (nucleoside-2'-O-)-methyltransferase</fullName>
        <ecNumber evidence="2">2.1.1.57</ecNumber>
    </recommendedName>
</protein>
<keyword evidence="9" id="KW-0648">Protein biosynthesis</keyword>
<dbReference type="EC" id="2.1.1.57" evidence="2"/>
<gene>
    <name evidence="14" type="ORF">LCMiAC01_04500</name>
</gene>
<dbReference type="Pfam" id="PF01358">
    <property type="entry name" value="PARP_regulatory"/>
    <property type="match status" value="1"/>
</dbReference>
<sequence length="295" mass="35471">MKRLKYDPRVKQETSLHHGQRKLLVSEIEWMTNNYDLFSPGQKYVLYIGASPGYHISYLKAMFADIHYILYDPDPIKLKPSENVEIYQDFFKDEDAEKYKNMNLFMISDIRNLEIAKAREKKDYKKYDEIILNDLMLQKKWYETIKPKTALLKFRLPWFAKYTKYLDGDLYFQAWIKNMSAEMRMVPKFGTEKIWDNKEYEEILFHHNMVTRKKRFINDKYSCVGKCYDCLVEANILNNYIKKFKPHINNKIMQVCDISISITLFLARYIKRIKIDKSHLKYLSYASENPSTIDI</sequence>
<keyword evidence="5" id="KW-0507">mRNA processing</keyword>
<evidence type="ECO:0000256" key="13">
    <source>
        <dbReference type="ARBA" id="ARBA00049042"/>
    </source>
</evidence>